<dbReference type="EC" id="5.2.1.8" evidence="6"/>
<dbReference type="InterPro" id="IPR001179">
    <property type="entry name" value="PPIase_FKBP_dom"/>
</dbReference>
<dbReference type="PANTHER" id="PTHR43811">
    <property type="entry name" value="FKBP-TYPE PEPTIDYL-PROLYL CIS-TRANS ISOMERASE FKPA"/>
    <property type="match status" value="1"/>
</dbReference>
<evidence type="ECO:0000256" key="6">
    <source>
        <dbReference type="RuleBase" id="RU003915"/>
    </source>
</evidence>
<name>A0A3S0S042_9BACT</name>
<dbReference type="PROSITE" id="PS50059">
    <property type="entry name" value="FKBP_PPIASE"/>
    <property type="match status" value="1"/>
</dbReference>
<sequence>MKKTLLLAMLIIAGATVTTATAAKKDKKNKNCKTTTLQPVILTNGIDSLCYALGFSQSNGLKSYISNQLKVDTTYMDAFIEGFLSVANTQLTEEEAARFAGHSIGLQVSKTMIPSMEKDIKAADATLVFDRNAFLSAFVSGISDKQALITNEQAQQISREKMMQLKEQANERVKKAGEDFLAENAKKEGVVVLPSGLQYKVLKEGTGIVPKEDDKVRVTYEGRLIDGTVFDASARHDATGVTFKPNQVIKGWTEALTMMPVGSKWQLFIPQNLAYGQRGAGQDIKPYATLIFDVEILGIENND</sequence>
<dbReference type="SUPFAM" id="SSF54534">
    <property type="entry name" value="FKBP-like"/>
    <property type="match status" value="1"/>
</dbReference>
<dbReference type="RefSeq" id="WP_126678775.1">
    <property type="nucleotide sequence ID" value="NZ_RYYU01000001.1"/>
</dbReference>
<dbReference type="PANTHER" id="PTHR43811:SF19">
    <property type="entry name" value="39 KDA FK506-BINDING NUCLEAR PROTEIN"/>
    <property type="match status" value="1"/>
</dbReference>
<evidence type="ECO:0000256" key="7">
    <source>
        <dbReference type="SAM" id="SignalP"/>
    </source>
</evidence>
<dbReference type="Gene3D" id="1.10.287.460">
    <property type="entry name" value="Peptidyl-prolyl cis-trans isomerase, FKBP-type, N-terminal domain"/>
    <property type="match status" value="1"/>
</dbReference>
<gene>
    <name evidence="9" type="ORF">EHV08_07770</name>
</gene>
<feature type="chain" id="PRO_5018717152" description="Peptidyl-prolyl cis-trans isomerase" evidence="7">
    <location>
        <begin position="23"/>
        <end position="303"/>
    </location>
</feature>
<dbReference type="Gene3D" id="3.10.50.40">
    <property type="match status" value="1"/>
</dbReference>
<evidence type="ECO:0000256" key="5">
    <source>
        <dbReference type="PROSITE-ProRule" id="PRU00277"/>
    </source>
</evidence>
<proteinExistence type="inferred from homology"/>
<feature type="domain" description="PPIase FKBP-type" evidence="8">
    <location>
        <begin position="213"/>
        <end position="300"/>
    </location>
</feature>
<dbReference type="Proteomes" id="UP000278983">
    <property type="component" value="Unassembled WGS sequence"/>
</dbReference>
<evidence type="ECO:0000256" key="3">
    <source>
        <dbReference type="ARBA" id="ARBA00023110"/>
    </source>
</evidence>
<dbReference type="Pfam" id="PF00254">
    <property type="entry name" value="FKBP_C"/>
    <property type="match status" value="1"/>
</dbReference>
<evidence type="ECO:0000256" key="2">
    <source>
        <dbReference type="ARBA" id="ARBA00006577"/>
    </source>
</evidence>
<dbReference type="InterPro" id="IPR000774">
    <property type="entry name" value="PPIase_FKBP_N"/>
</dbReference>
<dbReference type="InterPro" id="IPR036944">
    <property type="entry name" value="PPIase_FKBP_N_sf"/>
</dbReference>
<evidence type="ECO:0000256" key="1">
    <source>
        <dbReference type="ARBA" id="ARBA00000971"/>
    </source>
</evidence>
<dbReference type="AlphaFoldDB" id="A0A3S0S042"/>
<dbReference type="GO" id="GO:0003755">
    <property type="term" value="F:peptidyl-prolyl cis-trans isomerase activity"/>
    <property type="evidence" value="ECO:0007669"/>
    <property type="project" value="UniProtKB-UniRule"/>
</dbReference>
<evidence type="ECO:0000256" key="4">
    <source>
        <dbReference type="ARBA" id="ARBA00023235"/>
    </source>
</evidence>
<evidence type="ECO:0000313" key="10">
    <source>
        <dbReference type="Proteomes" id="UP000278983"/>
    </source>
</evidence>
<protein>
    <recommendedName>
        <fullName evidence="6">Peptidyl-prolyl cis-trans isomerase</fullName>
        <ecNumber evidence="6">5.2.1.8</ecNumber>
    </recommendedName>
</protein>
<accession>A0A3S0S042</accession>
<keyword evidence="7" id="KW-0732">Signal</keyword>
<organism evidence="9 10">
    <name type="scientific">Prevotella koreensis</name>
    <dbReference type="NCBI Taxonomy" id="2490854"/>
    <lineage>
        <taxon>Bacteria</taxon>
        <taxon>Pseudomonadati</taxon>
        <taxon>Bacteroidota</taxon>
        <taxon>Bacteroidia</taxon>
        <taxon>Bacteroidales</taxon>
        <taxon>Prevotellaceae</taxon>
        <taxon>Prevotella</taxon>
    </lineage>
</organism>
<feature type="signal peptide" evidence="7">
    <location>
        <begin position="1"/>
        <end position="22"/>
    </location>
</feature>
<dbReference type="GO" id="GO:0006457">
    <property type="term" value="P:protein folding"/>
    <property type="evidence" value="ECO:0007669"/>
    <property type="project" value="InterPro"/>
</dbReference>
<evidence type="ECO:0000259" key="8">
    <source>
        <dbReference type="PROSITE" id="PS50059"/>
    </source>
</evidence>
<dbReference type="InterPro" id="IPR046357">
    <property type="entry name" value="PPIase_dom_sf"/>
</dbReference>
<keyword evidence="4 5" id="KW-0413">Isomerase</keyword>
<dbReference type="OrthoDB" id="9814548at2"/>
<keyword evidence="10" id="KW-1185">Reference proteome</keyword>
<comment type="catalytic activity">
    <reaction evidence="1 5 6">
        <text>[protein]-peptidylproline (omega=180) = [protein]-peptidylproline (omega=0)</text>
        <dbReference type="Rhea" id="RHEA:16237"/>
        <dbReference type="Rhea" id="RHEA-COMP:10747"/>
        <dbReference type="Rhea" id="RHEA-COMP:10748"/>
        <dbReference type="ChEBI" id="CHEBI:83833"/>
        <dbReference type="ChEBI" id="CHEBI:83834"/>
        <dbReference type="EC" id="5.2.1.8"/>
    </reaction>
</comment>
<comment type="similarity">
    <text evidence="2 6">Belongs to the FKBP-type PPIase family.</text>
</comment>
<reference evidence="9 10" key="1">
    <citation type="submission" date="2018-12" db="EMBL/GenBank/DDBJ databases">
        <title>Genome sequencing of Prevotella sp. KCOM 3155 (= JS262).</title>
        <authorList>
            <person name="Kook J.-K."/>
            <person name="Park S.-N."/>
            <person name="Lim Y.K."/>
        </authorList>
    </citation>
    <scope>NUCLEOTIDE SEQUENCE [LARGE SCALE GENOMIC DNA]</scope>
    <source>
        <strain evidence="9 10">KCOM 3155</strain>
    </source>
</reference>
<comment type="caution">
    <text evidence="9">The sequence shown here is derived from an EMBL/GenBank/DDBJ whole genome shotgun (WGS) entry which is preliminary data.</text>
</comment>
<dbReference type="Pfam" id="PF01346">
    <property type="entry name" value="FKBP_N"/>
    <property type="match status" value="1"/>
</dbReference>
<keyword evidence="3 5" id="KW-0697">Rotamase</keyword>
<evidence type="ECO:0000313" key="9">
    <source>
        <dbReference type="EMBL" id="RUL59669.1"/>
    </source>
</evidence>
<dbReference type="EMBL" id="RYYU01000001">
    <property type="protein sequence ID" value="RUL59669.1"/>
    <property type="molecule type" value="Genomic_DNA"/>
</dbReference>